<evidence type="ECO:0000313" key="1">
    <source>
        <dbReference type="EMBL" id="QHI69599.1"/>
    </source>
</evidence>
<evidence type="ECO:0000313" key="2">
    <source>
        <dbReference type="Proteomes" id="UP000464954"/>
    </source>
</evidence>
<dbReference type="AlphaFoldDB" id="A0A6P1M428"/>
<dbReference type="RefSeq" id="WP_160628781.1">
    <property type="nucleotide sequence ID" value="NZ_CP047593.1"/>
</dbReference>
<name>A0A6P1M428_9BACT</name>
<accession>A0A6P1M428</accession>
<proteinExistence type="predicted"/>
<reference evidence="1 2" key="1">
    <citation type="submission" date="2020-01" db="EMBL/GenBank/DDBJ databases">
        <title>Ponticoccus aerotolerans gen. nov., sp. nov., an anaerobic bacterium and proposal of Ponticoccusceae fam. nov., Ponticoccusles ord. nov. and Ponticoccuse classis nov. in the phylum Kiritimatiellaeota.</title>
        <authorList>
            <person name="Zhou L.Y."/>
            <person name="Du Z.J."/>
        </authorList>
    </citation>
    <scope>NUCLEOTIDE SEQUENCE [LARGE SCALE GENOMIC DNA]</scope>
    <source>
        <strain evidence="1 2">S-5007</strain>
    </source>
</reference>
<organism evidence="1 2">
    <name type="scientific">Tichowtungia aerotolerans</name>
    <dbReference type="NCBI Taxonomy" id="2697043"/>
    <lineage>
        <taxon>Bacteria</taxon>
        <taxon>Pseudomonadati</taxon>
        <taxon>Kiritimatiellota</taxon>
        <taxon>Tichowtungiia</taxon>
        <taxon>Tichowtungiales</taxon>
        <taxon>Tichowtungiaceae</taxon>
        <taxon>Tichowtungia</taxon>
    </lineage>
</organism>
<gene>
    <name evidence="1" type="ORF">GT409_09060</name>
</gene>
<dbReference type="Proteomes" id="UP000464954">
    <property type="component" value="Chromosome"/>
</dbReference>
<keyword evidence="2" id="KW-1185">Reference proteome</keyword>
<sequence>MKRRVLTAGLGVLTIAVTIFCILYSPAESRLEAVPAYAHVVYNNESPDWFLSFFPILGKSGDEFSEVWNKSFRTLETRPLAVATVAFAGPGQRDCWVGVSELSGSQALALRWRLMLFPPDGVSAARPYAVWRVWRFEHPGLPSWAKVRLAVTERLLVCSVSADSRDIYRLLDVADGRSVSLEKRNRR</sequence>
<protein>
    <submittedName>
        <fullName evidence="1">Uncharacterized protein</fullName>
    </submittedName>
</protein>
<dbReference type="KEGG" id="taer:GT409_09060"/>
<dbReference type="EMBL" id="CP047593">
    <property type="protein sequence ID" value="QHI69599.1"/>
    <property type="molecule type" value="Genomic_DNA"/>
</dbReference>